<dbReference type="OrthoDB" id="5420094at2"/>
<dbReference type="SUPFAM" id="SSF47336">
    <property type="entry name" value="ACP-like"/>
    <property type="match status" value="1"/>
</dbReference>
<dbReference type="Pfam" id="PF00550">
    <property type="entry name" value="PP-binding"/>
    <property type="match status" value="1"/>
</dbReference>
<gene>
    <name evidence="2" type="ORF">SAMN05216466_107132</name>
</gene>
<accession>A0A1G7ZQK1</accession>
<proteinExistence type="predicted"/>
<dbReference type="InterPro" id="IPR036736">
    <property type="entry name" value="ACP-like_sf"/>
</dbReference>
<organism evidence="2 3">
    <name type="scientific">Paraburkholderia phenazinium</name>
    <dbReference type="NCBI Taxonomy" id="60549"/>
    <lineage>
        <taxon>Bacteria</taxon>
        <taxon>Pseudomonadati</taxon>
        <taxon>Pseudomonadota</taxon>
        <taxon>Betaproteobacteria</taxon>
        <taxon>Burkholderiales</taxon>
        <taxon>Burkholderiaceae</taxon>
        <taxon>Paraburkholderia</taxon>
    </lineage>
</organism>
<reference evidence="2 3" key="1">
    <citation type="submission" date="2016-10" db="EMBL/GenBank/DDBJ databases">
        <authorList>
            <person name="de Groot N.N."/>
        </authorList>
    </citation>
    <scope>NUCLEOTIDE SEQUENCE [LARGE SCALE GENOMIC DNA]</scope>
    <source>
        <strain evidence="2 3">LMG 2247</strain>
    </source>
</reference>
<dbReference type="EMBL" id="FNCJ01000007">
    <property type="protein sequence ID" value="SDH10939.1"/>
    <property type="molecule type" value="Genomic_DNA"/>
</dbReference>
<dbReference type="Proteomes" id="UP000199706">
    <property type="component" value="Unassembled WGS sequence"/>
</dbReference>
<dbReference type="Gene3D" id="1.10.1200.10">
    <property type="entry name" value="ACP-like"/>
    <property type="match status" value="1"/>
</dbReference>
<dbReference type="InterPro" id="IPR009081">
    <property type="entry name" value="PP-bd_ACP"/>
</dbReference>
<evidence type="ECO:0000259" key="1">
    <source>
        <dbReference type="PROSITE" id="PS50075"/>
    </source>
</evidence>
<dbReference type="PROSITE" id="PS50075">
    <property type="entry name" value="CARRIER"/>
    <property type="match status" value="1"/>
</dbReference>
<protein>
    <submittedName>
        <fullName evidence="2">Acyl carrier protein</fullName>
    </submittedName>
</protein>
<evidence type="ECO:0000313" key="2">
    <source>
        <dbReference type="EMBL" id="SDH10939.1"/>
    </source>
</evidence>
<dbReference type="AlphaFoldDB" id="A0A1G7ZQK1"/>
<evidence type="ECO:0000313" key="3">
    <source>
        <dbReference type="Proteomes" id="UP000199706"/>
    </source>
</evidence>
<feature type="domain" description="Carrier" evidence="1">
    <location>
        <begin position="1"/>
        <end position="76"/>
    </location>
</feature>
<name>A0A1G7ZQK1_9BURK</name>
<dbReference type="RefSeq" id="WP_090685779.1">
    <property type="nucleotide sequence ID" value="NZ_FNCJ01000007.1"/>
</dbReference>
<sequence>MILADQLRSIVAEQLCMSPAEIADHDSLSQKHKMDSLDRVEIGLTVEHVLKVELDDDVMFRFDTIAALIEAVEVAA</sequence>